<dbReference type="GO" id="GO:0017004">
    <property type="term" value="P:cytochrome complex assembly"/>
    <property type="evidence" value="ECO:0007669"/>
    <property type="project" value="UniProtKB-KW"/>
</dbReference>
<organism evidence="8 9">
    <name type="scientific">Methylocucumis oryzae</name>
    <dbReference type="NCBI Taxonomy" id="1632867"/>
    <lineage>
        <taxon>Bacteria</taxon>
        <taxon>Pseudomonadati</taxon>
        <taxon>Pseudomonadota</taxon>
        <taxon>Gammaproteobacteria</taxon>
        <taxon>Methylococcales</taxon>
        <taxon>Methylococcaceae</taxon>
        <taxon>Methylocucumis</taxon>
    </lineage>
</organism>
<protein>
    <recommendedName>
        <fullName evidence="7">Cytochrome C biogenesis protein transmembrane domain-containing protein</fullName>
    </recommendedName>
</protein>
<feature type="domain" description="Cytochrome C biogenesis protein transmembrane" evidence="7">
    <location>
        <begin position="1"/>
        <end position="60"/>
    </location>
</feature>
<keyword evidence="5 6" id="KW-0472">Membrane</keyword>
<name>A0A0F3IKM1_9GAMM</name>
<evidence type="ECO:0000256" key="3">
    <source>
        <dbReference type="ARBA" id="ARBA00022748"/>
    </source>
</evidence>
<dbReference type="Proteomes" id="UP000033684">
    <property type="component" value="Unassembled WGS sequence"/>
</dbReference>
<reference evidence="8 9" key="2">
    <citation type="journal article" date="2016" name="Microb. Ecol.">
        <title>Genome Characteristics of a Novel Type I Methanotroph (Sn10-6) Isolated from a Flooded Indian Rice Field.</title>
        <authorList>
            <person name="Rahalkar M.C."/>
            <person name="Pandit P.S."/>
            <person name="Dhakephalkar P.K."/>
            <person name="Pore S."/>
            <person name="Arora P."/>
            <person name="Kapse N."/>
        </authorList>
    </citation>
    <scope>NUCLEOTIDE SEQUENCE [LARGE SCALE GENOMIC DNA]</scope>
    <source>
        <strain evidence="8 9">Sn10-6</strain>
    </source>
</reference>
<dbReference type="PATRIC" id="fig|1632867.3.peg.999"/>
<evidence type="ECO:0000256" key="4">
    <source>
        <dbReference type="ARBA" id="ARBA00022989"/>
    </source>
</evidence>
<evidence type="ECO:0000256" key="5">
    <source>
        <dbReference type="ARBA" id="ARBA00023136"/>
    </source>
</evidence>
<dbReference type="Pfam" id="PF02683">
    <property type="entry name" value="DsbD_TM"/>
    <property type="match status" value="1"/>
</dbReference>
<dbReference type="AlphaFoldDB" id="A0A0F3IKM1"/>
<comment type="subcellular location">
    <subcellularLocation>
        <location evidence="1">Membrane</location>
        <topology evidence="1">Multi-pass membrane protein</topology>
    </subcellularLocation>
</comment>
<evidence type="ECO:0000256" key="1">
    <source>
        <dbReference type="ARBA" id="ARBA00004141"/>
    </source>
</evidence>
<comment type="caution">
    <text evidence="8">The sequence shown here is derived from an EMBL/GenBank/DDBJ whole genome shotgun (WGS) entry which is preliminary data.</text>
</comment>
<dbReference type="EMBL" id="LAJX01000134">
    <property type="protein sequence ID" value="KJV06104.1"/>
    <property type="molecule type" value="Genomic_DNA"/>
</dbReference>
<proteinExistence type="predicted"/>
<evidence type="ECO:0000313" key="9">
    <source>
        <dbReference type="Proteomes" id="UP000033684"/>
    </source>
</evidence>
<evidence type="ECO:0000313" key="8">
    <source>
        <dbReference type="EMBL" id="KJV06104.1"/>
    </source>
</evidence>
<evidence type="ECO:0000256" key="2">
    <source>
        <dbReference type="ARBA" id="ARBA00022692"/>
    </source>
</evidence>
<sequence length="79" mass="8341">MLGFYELAFMQNEVHSLDQHSARVKGLTGTWLMGAVAGLVISPCVGPIVFALLLQVADAIAEQADALALPVKNCPFGDV</sequence>
<feature type="transmembrane region" description="Helical" evidence="6">
    <location>
        <begin position="31"/>
        <end position="54"/>
    </location>
</feature>
<keyword evidence="9" id="KW-1185">Reference proteome</keyword>
<keyword evidence="4 6" id="KW-1133">Transmembrane helix</keyword>
<gene>
    <name evidence="8" type="ORF">VZ94_13390</name>
</gene>
<dbReference type="GO" id="GO:0016020">
    <property type="term" value="C:membrane"/>
    <property type="evidence" value="ECO:0007669"/>
    <property type="project" value="UniProtKB-SubCell"/>
</dbReference>
<dbReference type="InterPro" id="IPR003834">
    <property type="entry name" value="Cyt_c_assmbl_TM_dom"/>
</dbReference>
<keyword evidence="3" id="KW-0201">Cytochrome c-type biogenesis</keyword>
<accession>A0A0F3IKM1</accession>
<keyword evidence="2 6" id="KW-0812">Transmembrane</keyword>
<reference evidence="9" key="1">
    <citation type="submission" date="2015-03" db="EMBL/GenBank/DDBJ databases">
        <title>Draft genome sequence of a novel methanotroph (Sn10-6) isolated from flooded ricefield rhizosphere in India.</title>
        <authorList>
            <person name="Pandit P.S."/>
            <person name="Pore S.D."/>
            <person name="Arora P."/>
            <person name="Kapse N.G."/>
            <person name="Dhakephalkar P.K."/>
            <person name="Rahalkar M.C."/>
        </authorList>
    </citation>
    <scope>NUCLEOTIDE SEQUENCE [LARGE SCALE GENOMIC DNA]</scope>
    <source>
        <strain evidence="9">Sn10-6</strain>
    </source>
</reference>
<evidence type="ECO:0000256" key="6">
    <source>
        <dbReference type="SAM" id="Phobius"/>
    </source>
</evidence>
<evidence type="ECO:0000259" key="7">
    <source>
        <dbReference type="Pfam" id="PF02683"/>
    </source>
</evidence>